<accession>A0A183ST13</accession>
<organism evidence="3">
    <name type="scientific">Schistocephalus solidus</name>
    <name type="common">Tapeworm</name>
    <dbReference type="NCBI Taxonomy" id="70667"/>
    <lineage>
        <taxon>Eukaryota</taxon>
        <taxon>Metazoa</taxon>
        <taxon>Spiralia</taxon>
        <taxon>Lophotrochozoa</taxon>
        <taxon>Platyhelminthes</taxon>
        <taxon>Cestoda</taxon>
        <taxon>Eucestoda</taxon>
        <taxon>Diphyllobothriidea</taxon>
        <taxon>Diphyllobothriidae</taxon>
        <taxon>Schistocephalus</taxon>
    </lineage>
</organism>
<name>A0A183ST13_SCHSO</name>
<proteinExistence type="predicted"/>
<reference evidence="1 2" key="2">
    <citation type="submission" date="2018-11" db="EMBL/GenBank/DDBJ databases">
        <authorList>
            <consortium name="Pathogen Informatics"/>
        </authorList>
    </citation>
    <scope>NUCLEOTIDE SEQUENCE [LARGE SCALE GENOMIC DNA]</scope>
    <source>
        <strain evidence="1 2">NST_G2</strain>
    </source>
</reference>
<keyword evidence="2" id="KW-1185">Reference proteome</keyword>
<gene>
    <name evidence="1" type="ORF">SSLN_LOCUS7362</name>
</gene>
<evidence type="ECO:0000313" key="1">
    <source>
        <dbReference type="EMBL" id="VDL93747.1"/>
    </source>
</evidence>
<dbReference type="Proteomes" id="UP000275846">
    <property type="component" value="Unassembled WGS sequence"/>
</dbReference>
<protein>
    <submittedName>
        <fullName evidence="1 3">Uncharacterized protein</fullName>
    </submittedName>
</protein>
<dbReference type="WBParaSite" id="SSLN_0000763501-mRNA-1">
    <property type="protein sequence ID" value="SSLN_0000763501-mRNA-1"/>
    <property type="gene ID" value="SSLN_0000763501"/>
</dbReference>
<reference evidence="3" key="1">
    <citation type="submission" date="2016-06" db="UniProtKB">
        <authorList>
            <consortium name="WormBaseParasite"/>
        </authorList>
    </citation>
    <scope>IDENTIFICATION</scope>
</reference>
<evidence type="ECO:0000313" key="2">
    <source>
        <dbReference type="Proteomes" id="UP000275846"/>
    </source>
</evidence>
<sequence length="137" mass="15789">MKSPALKQVSARHVLQHRRTVQPCSSGFRIPLAYIQRLHAPPYLRPYINPWDRIHASSKHGGRYHCQGFRQSLNRHFRRPSHSHDQPKCPVQGPPRLSCLNVNLDGNLLFSNQRQGRAFPPPPGDCPACHRRLRKLL</sequence>
<dbReference type="AlphaFoldDB" id="A0A183ST13"/>
<dbReference type="EMBL" id="UYSU01034109">
    <property type="protein sequence ID" value="VDL93747.1"/>
    <property type="molecule type" value="Genomic_DNA"/>
</dbReference>
<evidence type="ECO:0000313" key="3">
    <source>
        <dbReference type="WBParaSite" id="SSLN_0000763501-mRNA-1"/>
    </source>
</evidence>